<evidence type="ECO:0000256" key="6">
    <source>
        <dbReference type="ARBA" id="ARBA00023027"/>
    </source>
</evidence>
<dbReference type="GO" id="GO:0008442">
    <property type="term" value="F:3-hydroxyisobutyrate dehydrogenase activity"/>
    <property type="evidence" value="ECO:0007669"/>
    <property type="project" value="UniProtKB-EC"/>
</dbReference>
<feature type="domain" description="6-phosphogluconate dehydrogenase NADP-binding" evidence="9">
    <location>
        <begin position="29"/>
        <end position="65"/>
    </location>
</feature>
<reference evidence="10" key="1">
    <citation type="submission" date="2023-03" db="EMBL/GenBank/DDBJ databases">
        <authorList>
            <person name="Steffen K."/>
            <person name="Cardenas P."/>
        </authorList>
    </citation>
    <scope>NUCLEOTIDE SEQUENCE</scope>
</reference>
<comment type="catalytic activity">
    <reaction evidence="7">
        <text>3-hydroxy-2-methylpropanoate + NAD(+) = 2-methyl-3-oxopropanoate + NADH + H(+)</text>
        <dbReference type="Rhea" id="RHEA:17681"/>
        <dbReference type="ChEBI" id="CHEBI:11805"/>
        <dbReference type="ChEBI" id="CHEBI:15378"/>
        <dbReference type="ChEBI" id="CHEBI:57540"/>
        <dbReference type="ChEBI" id="CHEBI:57700"/>
        <dbReference type="ChEBI" id="CHEBI:57945"/>
        <dbReference type="EC" id="1.1.1.31"/>
    </reaction>
</comment>
<dbReference type="Pfam" id="PF03446">
    <property type="entry name" value="NAD_binding_2"/>
    <property type="match status" value="1"/>
</dbReference>
<dbReference type="PROSITE" id="PS00895">
    <property type="entry name" value="3_HYDROXYISOBUT_DH"/>
    <property type="match status" value="1"/>
</dbReference>
<organism evidence="10 11">
    <name type="scientific">Geodia barretti</name>
    <name type="common">Barrett's horny sponge</name>
    <dbReference type="NCBI Taxonomy" id="519541"/>
    <lineage>
        <taxon>Eukaryota</taxon>
        <taxon>Metazoa</taxon>
        <taxon>Porifera</taxon>
        <taxon>Demospongiae</taxon>
        <taxon>Heteroscleromorpha</taxon>
        <taxon>Tetractinellida</taxon>
        <taxon>Astrophorina</taxon>
        <taxon>Geodiidae</taxon>
        <taxon>Geodia</taxon>
    </lineage>
</organism>
<dbReference type="InterPro" id="IPR006115">
    <property type="entry name" value="6PGDH_NADP-bd"/>
</dbReference>
<dbReference type="GO" id="GO:0005739">
    <property type="term" value="C:mitochondrion"/>
    <property type="evidence" value="ECO:0007669"/>
    <property type="project" value="TreeGrafter"/>
</dbReference>
<dbReference type="EMBL" id="CASHTH010004204">
    <property type="protein sequence ID" value="CAI8054696.1"/>
    <property type="molecule type" value="Genomic_DNA"/>
</dbReference>
<keyword evidence="4" id="KW-0101">Branched-chain amino acid catabolism</keyword>
<feature type="region of interest" description="Disordered" evidence="8">
    <location>
        <begin position="113"/>
        <end position="139"/>
    </location>
</feature>
<evidence type="ECO:0000259" key="9">
    <source>
        <dbReference type="Pfam" id="PF03446"/>
    </source>
</evidence>
<protein>
    <recommendedName>
        <fullName evidence="3">3-hydroxyisobutyrate dehydrogenase</fullName>
        <ecNumber evidence="3">1.1.1.31</ecNumber>
    </recommendedName>
</protein>
<keyword evidence="6" id="KW-0520">NAD</keyword>
<evidence type="ECO:0000256" key="2">
    <source>
        <dbReference type="ARBA" id="ARBA00006013"/>
    </source>
</evidence>
<evidence type="ECO:0000256" key="4">
    <source>
        <dbReference type="ARBA" id="ARBA00022456"/>
    </source>
</evidence>
<accession>A0AA35TX77</accession>
<evidence type="ECO:0000256" key="7">
    <source>
        <dbReference type="ARBA" id="ARBA00049197"/>
    </source>
</evidence>
<dbReference type="PANTHER" id="PTHR22981">
    <property type="entry name" value="3-HYDROXYISOBUTYRATE DEHYDROGENASE-RELATED"/>
    <property type="match status" value="1"/>
</dbReference>
<feature type="compositionally biased region" description="Basic and acidic residues" evidence="8">
    <location>
        <begin position="124"/>
        <end position="135"/>
    </location>
</feature>
<dbReference type="Proteomes" id="UP001174909">
    <property type="component" value="Unassembled WGS sequence"/>
</dbReference>
<dbReference type="GO" id="GO:0050661">
    <property type="term" value="F:NADP binding"/>
    <property type="evidence" value="ECO:0007669"/>
    <property type="project" value="InterPro"/>
</dbReference>
<dbReference type="AlphaFoldDB" id="A0AA35TX77"/>
<proteinExistence type="inferred from homology"/>
<sequence length="204" mass="22293">MASSAKVFSLSRAAWKLARCYSQPATGPVGFIGLGNMGLPMAQNLVTRGHQLVLYDISPGRVEEVGGGGGCGESGRGGSTSPHRHHDAALGEEPDGLLCRGRRYTQCSPARLSPDRLQYNSTGRSERSGQTEQRKLSRVYRRSGVWRSGSSKKEFCRSLWVGPARITPRPHPSWNAWGKTSFTVVTMATGRPLKYVITCCWPLE</sequence>
<dbReference type="Gene3D" id="3.40.50.720">
    <property type="entry name" value="NAD(P)-binding Rossmann-like Domain"/>
    <property type="match status" value="1"/>
</dbReference>
<feature type="compositionally biased region" description="Gly residues" evidence="8">
    <location>
        <begin position="65"/>
        <end position="78"/>
    </location>
</feature>
<evidence type="ECO:0000256" key="1">
    <source>
        <dbReference type="ARBA" id="ARBA00005109"/>
    </source>
</evidence>
<gene>
    <name evidence="10" type="ORF">GBAR_LOCUS29832</name>
</gene>
<evidence type="ECO:0000256" key="3">
    <source>
        <dbReference type="ARBA" id="ARBA00012991"/>
    </source>
</evidence>
<dbReference type="SUPFAM" id="SSF51735">
    <property type="entry name" value="NAD(P)-binding Rossmann-fold domains"/>
    <property type="match status" value="1"/>
</dbReference>
<feature type="region of interest" description="Disordered" evidence="8">
    <location>
        <begin position="65"/>
        <end position="94"/>
    </location>
</feature>
<dbReference type="InterPro" id="IPR002204">
    <property type="entry name" value="3-OH-isobutyrate_DH-rel_CS"/>
</dbReference>
<comment type="pathway">
    <text evidence="1">Amino-acid degradation; L-valine degradation.</text>
</comment>
<evidence type="ECO:0000313" key="11">
    <source>
        <dbReference type="Proteomes" id="UP001174909"/>
    </source>
</evidence>
<keyword evidence="5" id="KW-0560">Oxidoreductase</keyword>
<dbReference type="EC" id="1.1.1.31" evidence="3"/>
<keyword evidence="11" id="KW-1185">Reference proteome</keyword>
<name>A0AA35TX77_GEOBA</name>
<dbReference type="PANTHER" id="PTHR22981:SF7">
    <property type="entry name" value="3-HYDROXYISOBUTYRATE DEHYDROGENASE, MITOCHONDRIAL"/>
    <property type="match status" value="1"/>
</dbReference>
<evidence type="ECO:0000313" key="10">
    <source>
        <dbReference type="EMBL" id="CAI8054696.1"/>
    </source>
</evidence>
<dbReference type="GO" id="GO:0006574">
    <property type="term" value="P:L-valine catabolic process"/>
    <property type="evidence" value="ECO:0007669"/>
    <property type="project" value="TreeGrafter"/>
</dbReference>
<evidence type="ECO:0000256" key="5">
    <source>
        <dbReference type="ARBA" id="ARBA00023002"/>
    </source>
</evidence>
<comment type="similarity">
    <text evidence="2">Belongs to the HIBADH-related family. 3-hydroxyisobutyrate dehydrogenase subfamily.</text>
</comment>
<dbReference type="InterPro" id="IPR036291">
    <property type="entry name" value="NAD(P)-bd_dom_sf"/>
</dbReference>
<comment type="caution">
    <text evidence="10">The sequence shown here is derived from an EMBL/GenBank/DDBJ whole genome shotgun (WGS) entry which is preliminary data.</text>
</comment>
<evidence type="ECO:0000256" key="8">
    <source>
        <dbReference type="SAM" id="MobiDB-lite"/>
    </source>
</evidence>